<dbReference type="PROSITE" id="PS00105">
    <property type="entry name" value="AA_TRANSFER_CLASS_1"/>
    <property type="match status" value="1"/>
</dbReference>
<comment type="similarity">
    <text evidence="2 6">Belongs to the class-I pyridoxal-phosphate-dependent aminotransferase family.</text>
</comment>
<dbReference type="Gene3D" id="3.40.640.10">
    <property type="entry name" value="Type I PLP-dependent aspartate aminotransferase-like (Major domain)"/>
    <property type="match status" value="1"/>
</dbReference>
<dbReference type="EC" id="2.6.1.-" evidence="6"/>
<keyword evidence="4 6" id="KW-0808">Transferase</keyword>
<proteinExistence type="inferred from homology"/>
<dbReference type="PANTHER" id="PTHR46383:SF3">
    <property type="entry name" value="ASPARTATE AMINOTRANSFERASE-RELATED"/>
    <property type="match status" value="1"/>
</dbReference>
<evidence type="ECO:0000256" key="2">
    <source>
        <dbReference type="ARBA" id="ARBA00007441"/>
    </source>
</evidence>
<dbReference type="InterPro" id="IPR004838">
    <property type="entry name" value="NHTrfase_class1_PyrdxlP-BS"/>
</dbReference>
<keyword evidence="5" id="KW-0663">Pyridoxal phosphate</keyword>
<protein>
    <recommendedName>
        <fullName evidence="6">Aminotransferase</fullName>
        <ecNumber evidence="6">2.6.1.-</ecNumber>
    </recommendedName>
</protein>
<keyword evidence="9" id="KW-1185">Reference proteome</keyword>
<evidence type="ECO:0000313" key="8">
    <source>
        <dbReference type="EMBL" id="EEU29636.1"/>
    </source>
</evidence>
<dbReference type="GO" id="GO:0008483">
    <property type="term" value="F:transaminase activity"/>
    <property type="evidence" value="ECO:0007669"/>
    <property type="project" value="UniProtKB-KW"/>
</dbReference>
<accession>C7XY08</accession>
<evidence type="ECO:0000256" key="6">
    <source>
        <dbReference type="RuleBase" id="RU000481"/>
    </source>
</evidence>
<dbReference type="Gene3D" id="3.90.1150.10">
    <property type="entry name" value="Aspartate Aminotransferase, domain 1"/>
    <property type="match status" value="1"/>
</dbReference>
<organism evidence="8 9">
    <name type="scientific">Limosilactobacillus coleohominis 101-4-CHN</name>
    <dbReference type="NCBI Taxonomy" id="575594"/>
    <lineage>
        <taxon>Bacteria</taxon>
        <taxon>Bacillati</taxon>
        <taxon>Bacillota</taxon>
        <taxon>Bacilli</taxon>
        <taxon>Lactobacillales</taxon>
        <taxon>Lactobacillaceae</taxon>
        <taxon>Limosilactobacillus</taxon>
    </lineage>
</organism>
<comment type="cofactor">
    <cofactor evidence="1 6">
        <name>pyridoxal 5'-phosphate</name>
        <dbReference type="ChEBI" id="CHEBI:597326"/>
    </cofactor>
</comment>
<dbReference type="OrthoDB" id="9802328at2"/>
<feature type="domain" description="Aminotransferase class I/classII large" evidence="7">
    <location>
        <begin position="32"/>
        <end position="382"/>
    </location>
</feature>
<dbReference type="AlphaFoldDB" id="C7XY08"/>
<dbReference type="RefSeq" id="WP_006917587.1">
    <property type="nucleotide sequence ID" value="NZ_GG698807.1"/>
</dbReference>
<keyword evidence="3 6" id="KW-0032">Aminotransferase</keyword>
<gene>
    <name evidence="8" type="ORF">HMPREF0501_01643</name>
</gene>
<dbReference type="InterPro" id="IPR015422">
    <property type="entry name" value="PyrdxlP-dep_Trfase_small"/>
</dbReference>
<dbReference type="EMBL" id="GG698807">
    <property type="protein sequence ID" value="EEU29636.1"/>
    <property type="molecule type" value="Genomic_DNA"/>
</dbReference>
<evidence type="ECO:0000259" key="7">
    <source>
        <dbReference type="Pfam" id="PF00155"/>
    </source>
</evidence>
<dbReference type="PANTHER" id="PTHR46383">
    <property type="entry name" value="ASPARTATE AMINOTRANSFERASE"/>
    <property type="match status" value="1"/>
</dbReference>
<dbReference type="SUPFAM" id="SSF53383">
    <property type="entry name" value="PLP-dependent transferases"/>
    <property type="match status" value="1"/>
</dbReference>
<evidence type="ECO:0000256" key="1">
    <source>
        <dbReference type="ARBA" id="ARBA00001933"/>
    </source>
</evidence>
<dbReference type="Pfam" id="PF00155">
    <property type="entry name" value="Aminotran_1_2"/>
    <property type="match status" value="1"/>
</dbReference>
<dbReference type="eggNOG" id="COG0436">
    <property type="taxonomic scope" value="Bacteria"/>
</dbReference>
<evidence type="ECO:0000256" key="3">
    <source>
        <dbReference type="ARBA" id="ARBA00022576"/>
    </source>
</evidence>
<evidence type="ECO:0000313" key="9">
    <source>
        <dbReference type="Proteomes" id="UP000003987"/>
    </source>
</evidence>
<evidence type="ECO:0000256" key="5">
    <source>
        <dbReference type="ARBA" id="ARBA00022898"/>
    </source>
</evidence>
<dbReference type="Proteomes" id="UP000003987">
    <property type="component" value="Unassembled WGS sequence"/>
</dbReference>
<evidence type="ECO:0000256" key="4">
    <source>
        <dbReference type="ARBA" id="ARBA00022679"/>
    </source>
</evidence>
<dbReference type="GO" id="GO:0006520">
    <property type="term" value="P:amino acid metabolic process"/>
    <property type="evidence" value="ECO:0007669"/>
    <property type="project" value="InterPro"/>
</dbReference>
<reference evidence="8 9" key="1">
    <citation type="submission" date="2009-06" db="EMBL/GenBank/DDBJ databases">
        <title>The Genome Sequence of Lactobacillus coleohominis strain 101-4-CHN.</title>
        <authorList>
            <consortium name="The Broad Institute Genome Sequencing Platform"/>
            <person name="Ward D."/>
            <person name="Young S.K."/>
            <person name="Zeng Q."/>
            <person name="Koehrsen M."/>
            <person name="Alvarado L."/>
            <person name="Berlin A."/>
            <person name="Borenstein D."/>
            <person name="Chen Z."/>
            <person name="Engels R."/>
            <person name="Freedman E."/>
            <person name="Gellesch M."/>
            <person name="Goldberg J."/>
            <person name="Griggs A."/>
            <person name="Gujja S."/>
            <person name="Heiman D."/>
            <person name="Hepburn T."/>
            <person name="Howarth C."/>
            <person name="Jen D."/>
            <person name="Larson L."/>
            <person name="Lewis B."/>
            <person name="Mehta T."/>
            <person name="Park D."/>
            <person name="Pearson M."/>
            <person name="Roberts A."/>
            <person name="Saif S."/>
            <person name="Shea T."/>
            <person name="Shenoy N."/>
            <person name="Sisk P."/>
            <person name="Stolte C."/>
            <person name="Sykes S."/>
            <person name="Walk T."/>
            <person name="White J."/>
            <person name="Yandava C."/>
            <person name="Liu Y."/>
            <person name="Xu Q."/>
            <person name="Lander E."/>
            <person name="Nusbaum C."/>
            <person name="Galagan J."/>
            <person name="Birren B."/>
        </authorList>
    </citation>
    <scope>NUCLEOTIDE SEQUENCE [LARGE SCALE GENOMIC DNA]</scope>
    <source>
        <strain evidence="8 9">101-4-CHN</strain>
    </source>
</reference>
<sequence length="391" mass="43056">MVEMSKHMRDSLQNVPSQKIFDFSQFTSTIDDIIQLTIGEPDFNTPEHIKQAGIQAIENNHTHYAPQRGTTGLLKAVSGYLKDTTGVDYDPQTQILVTNGVTEGAFAALNAIVNQGDVVLVPTPTFSIYTADVAIAGGTPVEVDTSPANFRLTPEILKPYLAKYGDRVKAVVVVNPSNPTGVAMNQVELDAIADLVRGKNIFILADEIYSELWYDGQAASITKSLPEQTILVNGLSKSYAMTGWRVGYLAAPKDVVANIFKVHAFAVTDVSTFVQDAAKEALTNGREDYRPMEEAYIKRRDVMKSALSKMGWQCTAPQGAFYIFARIPDFLDQDDEQLAYDMAKKAKVAATPGSYFGKCGEHYIRFSYATALDKIQEAMTRLAKYCADQRK</sequence>
<dbReference type="InterPro" id="IPR015424">
    <property type="entry name" value="PyrdxlP-dep_Trfase"/>
</dbReference>
<dbReference type="STRING" id="575594.HMPREF0501_01643"/>
<dbReference type="InterPro" id="IPR015421">
    <property type="entry name" value="PyrdxlP-dep_Trfase_major"/>
</dbReference>
<dbReference type="InterPro" id="IPR004839">
    <property type="entry name" value="Aminotransferase_I/II_large"/>
</dbReference>
<name>C7XY08_9LACO</name>
<dbReference type="HOGENOM" id="CLU_017584_4_3_9"/>
<dbReference type="CDD" id="cd00609">
    <property type="entry name" value="AAT_like"/>
    <property type="match status" value="1"/>
</dbReference>
<dbReference type="InterPro" id="IPR050596">
    <property type="entry name" value="AspAT/PAT-like"/>
</dbReference>
<dbReference type="GO" id="GO:0030170">
    <property type="term" value="F:pyridoxal phosphate binding"/>
    <property type="evidence" value="ECO:0007669"/>
    <property type="project" value="InterPro"/>
</dbReference>